<dbReference type="InterPro" id="IPR029226">
    <property type="entry name" value="Ecp2-like"/>
</dbReference>
<dbReference type="Pfam" id="PF14856">
    <property type="entry name" value="Hce2"/>
    <property type="match status" value="1"/>
</dbReference>
<evidence type="ECO:0000259" key="1">
    <source>
        <dbReference type="Pfam" id="PF14856"/>
    </source>
</evidence>
<sequence length="193" mass="20387">MALLSGVATIRGAAAMPGFFETLVTAQNGSTVSVFIRNTTHSDAPPASASTDGGDKFFWASYVPRKTSGSICGDSTIMDAGCELNAAVPDCQAIIDGLGAKPGMWEFGDWSRYSGEYFHTLSISGDCAWGVSIVKSTWTAIDIASQDIYETVTSSWKHAKGGRVGTYGQMICGAGTSPPSLVWAMYTPSRFPQ</sequence>
<organism evidence="2 3">
    <name type="scientific">Anthostomella pinea</name>
    <dbReference type="NCBI Taxonomy" id="933095"/>
    <lineage>
        <taxon>Eukaryota</taxon>
        <taxon>Fungi</taxon>
        <taxon>Dikarya</taxon>
        <taxon>Ascomycota</taxon>
        <taxon>Pezizomycotina</taxon>
        <taxon>Sordariomycetes</taxon>
        <taxon>Xylariomycetidae</taxon>
        <taxon>Xylariales</taxon>
        <taxon>Xylariaceae</taxon>
        <taxon>Anthostomella</taxon>
    </lineage>
</organism>
<dbReference type="Proteomes" id="UP001295740">
    <property type="component" value="Unassembled WGS sequence"/>
</dbReference>
<evidence type="ECO:0000313" key="2">
    <source>
        <dbReference type="EMBL" id="CAJ2507501.1"/>
    </source>
</evidence>
<protein>
    <submittedName>
        <fullName evidence="2">Uu.00g086870.m01.CDS01</fullName>
    </submittedName>
</protein>
<keyword evidence="3" id="KW-1185">Reference proteome</keyword>
<name>A0AAI8YJT8_9PEZI</name>
<feature type="domain" description="Ecp2 effector protein-like" evidence="1">
    <location>
        <begin position="72"/>
        <end position="172"/>
    </location>
</feature>
<reference evidence="2" key="1">
    <citation type="submission" date="2023-10" db="EMBL/GenBank/DDBJ databases">
        <authorList>
            <person name="Hackl T."/>
        </authorList>
    </citation>
    <scope>NUCLEOTIDE SEQUENCE</scope>
</reference>
<gene>
    <name evidence="2" type="ORF">KHLLAP_LOCUS7969</name>
</gene>
<accession>A0AAI8YJT8</accession>
<evidence type="ECO:0000313" key="3">
    <source>
        <dbReference type="Proteomes" id="UP001295740"/>
    </source>
</evidence>
<dbReference type="EMBL" id="CAUWAG010000010">
    <property type="protein sequence ID" value="CAJ2507501.1"/>
    <property type="molecule type" value="Genomic_DNA"/>
</dbReference>
<proteinExistence type="predicted"/>
<comment type="caution">
    <text evidence="2">The sequence shown here is derived from an EMBL/GenBank/DDBJ whole genome shotgun (WGS) entry which is preliminary data.</text>
</comment>
<dbReference type="AlphaFoldDB" id="A0AAI8YJT8"/>